<evidence type="ECO:0000256" key="1">
    <source>
        <dbReference type="ARBA" id="ARBA00006247"/>
    </source>
</evidence>
<reference evidence="7 8" key="1">
    <citation type="submission" date="2024-03" db="EMBL/GenBank/DDBJ databases">
        <title>Aureococcus anophagefferens CCMP1851 and Kratosvirus quantuckense: Draft genome of a second virus-susceptible host strain in the model system.</title>
        <authorList>
            <person name="Chase E."/>
            <person name="Truchon A.R."/>
            <person name="Schepens W."/>
            <person name="Wilhelm S.W."/>
        </authorList>
    </citation>
    <scope>NUCLEOTIDE SEQUENCE [LARGE SCALE GENOMIC DNA]</scope>
    <source>
        <strain evidence="7 8">CCMP1851</strain>
    </source>
</reference>
<dbReference type="InterPro" id="IPR047177">
    <property type="entry name" value="Pept_M20A"/>
</dbReference>
<accession>A0ABR1GEM3</accession>
<dbReference type="InterPro" id="IPR002933">
    <property type="entry name" value="Peptidase_M20"/>
</dbReference>
<dbReference type="PROSITE" id="PS00759">
    <property type="entry name" value="ARGE_DAPE_CPG2_2"/>
    <property type="match status" value="1"/>
</dbReference>
<dbReference type="SUPFAM" id="SSF53187">
    <property type="entry name" value="Zn-dependent exopeptidases"/>
    <property type="match status" value="1"/>
</dbReference>
<dbReference type="SUPFAM" id="SSF55031">
    <property type="entry name" value="Bacterial exopeptidase dimerisation domain"/>
    <property type="match status" value="1"/>
</dbReference>
<name>A0ABR1GEM3_AURAN</name>
<dbReference type="Gene3D" id="3.30.70.360">
    <property type="match status" value="1"/>
</dbReference>
<dbReference type="Pfam" id="PF07687">
    <property type="entry name" value="M20_dimer"/>
    <property type="match status" value="1"/>
</dbReference>
<keyword evidence="4" id="KW-0378">Hydrolase</keyword>
<dbReference type="Gene3D" id="1.10.150.900">
    <property type="match status" value="1"/>
</dbReference>
<comment type="caution">
    <text evidence="7">The sequence shown here is derived from an EMBL/GenBank/DDBJ whole genome shotgun (WGS) entry which is preliminary data.</text>
</comment>
<dbReference type="Pfam" id="PF01546">
    <property type="entry name" value="Peptidase_M20"/>
    <property type="match status" value="1"/>
</dbReference>
<dbReference type="InterPro" id="IPR011650">
    <property type="entry name" value="Peptidase_M20_dimer"/>
</dbReference>
<keyword evidence="3" id="KW-0479">Metal-binding</keyword>
<dbReference type="Proteomes" id="UP001363151">
    <property type="component" value="Unassembled WGS sequence"/>
</dbReference>
<comment type="similarity">
    <text evidence="1">Belongs to the peptidase M20A family.</text>
</comment>
<evidence type="ECO:0000256" key="2">
    <source>
        <dbReference type="ARBA" id="ARBA00022670"/>
    </source>
</evidence>
<proteinExistence type="inferred from homology"/>
<keyword evidence="2" id="KW-0645">Protease</keyword>
<evidence type="ECO:0000313" key="8">
    <source>
        <dbReference type="Proteomes" id="UP001363151"/>
    </source>
</evidence>
<protein>
    <submittedName>
        <fullName evidence="7">Aminoacylase</fullName>
    </submittedName>
</protein>
<evidence type="ECO:0000256" key="3">
    <source>
        <dbReference type="ARBA" id="ARBA00022723"/>
    </source>
</evidence>
<organism evidence="7 8">
    <name type="scientific">Aureococcus anophagefferens</name>
    <name type="common">Harmful bloom alga</name>
    <dbReference type="NCBI Taxonomy" id="44056"/>
    <lineage>
        <taxon>Eukaryota</taxon>
        <taxon>Sar</taxon>
        <taxon>Stramenopiles</taxon>
        <taxon>Ochrophyta</taxon>
        <taxon>Pelagophyceae</taxon>
        <taxon>Pelagomonadales</taxon>
        <taxon>Pelagomonadaceae</taxon>
        <taxon>Aureococcus</taxon>
    </lineage>
</organism>
<feature type="domain" description="Peptidase M20 dimerisation" evidence="6">
    <location>
        <begin position="331"/>
        <end position="475"/>
    </location>
</feature>
<dbReference type="EMBL" id="JBBJCI010000031">
    <property type="protein sequence ID" value="KAK7254251.1"/>
    <property type="molecule type" value="Genomic_DNA"/>
</dbReference>
<evidence type="ECO:0000256" key="5">
    <source>
        <dbReference type="ARBA" id="ARBA00022833"/>
    </source>
</evidence>
<gene>
    <name evidence="7" type="primary">PM20D1</name>
    <name evidence="7" type="ORF">SO694_00009141</name>
</gene>
<keyword evidence="8" id="KW-1185">Reference proteome</keyword>
<dbReference type="PANTHER" id="PTHR45962:SF1">
    <property type="entry name" value="N-FATTY-ACYL-AMINO ACID SYNTHASE_HYDROLASE PM20D1"/>
    <property type="match status" value="1"/>
</dbReference>
<dbReference type="PANTHER" id="PTHR45962">
    <property type="entry name" value="N-FATTY-ACYL-AMINO ACID SYNTHASE/HYDROLASE PM20D1"/>
    <property type="match status" value="1"/>
</dbReference>
<evidence type="ECO:0000313" key="7">
    <source>
        <dbReference type="EMBL" id="KAK7254251.1"/>
    </source>
</evidence>
<dbReference type="InterPro" id="IPR001261">
    <property type="entry name" value="ArgE/DapE_CS"/>
</dbReference>
<dbReference type="InterPro" id="IPR036264">
    <property type="entry name" value="Bact_exopeptidase_dim_dom"/>
</dbReference>
<evidence type="ECO:0000256" key="4">
    <source>
        <dbReference type="ARBA" id="ARBA00022801"/>
    </source>
</evidence>
<sequence length="589" mass="63174">MDQPGAFATLCDKGRAGCRCGAGHADGLKPSLSYVLRDALRGKALFWLGVALCAASAAAAPASPLAAASRTLSIGAVAHAGRWPSAPSASRAGAAKGAFSPSRGAAAAAERARARDGGDGAAKHRILAKAPAYAARLAAALRCETVSYERDDAERSADLGEFEKLHALLEAWFPRVHAALERTVVNRGSLIFRWKGSTNEAPYAVYAHLDVVPPGSADGWDRPPFRGDVAADASGEECVWGRGAIDDKNMVLAHLEAVEDLLEAGVSPRRDVYLLFGHDEEVGGLDGAKRVAAHLRDVSGVARFDFLLDEGLFVTEGVVPSHAKPVAMICVAEKGFANVKLTCRSPPGHASVPGPDGALGRLARAVTRLERRPMPSRPSVALAMFATLRGGFSWPLELVVSNLWLFGPVLAAVLASKPETASLVRTTTAVTIFRSGQKKNVLPDEAVAYVNHRLHPDDSLDDVLAHDRRVIADPYDADHPWGVEVEVEDFTPPSKVSTADHAAFRHLRAATLEVFGDVAVAPALFIAASDSKHFWDFTDNIYRYNPILLRKTDRENELKRFHGYNERIATAALARQVAFYRSFHLRCAG</sequence>
<dbReference type="Gene3D" id="3.40.630.10">
    <property type="entry name" value="Zn peptidases"/>
    <property type="match status" value="1"/>
</dbReference>
<evidence type="ECO:0000259" key="6">
    <source>
        <dbReference type="Pfam" id="PF07687"/>
    </source>
</evidence>
<keyword evidence="5" id="KW-0862">Zinc</keyword>